<evidence type="ECO:0000313" key="4">
    <source>
        <dbReference type="Proteomes" id="UP000050794"/>
    </source>
</evidence>
<dbReference type="Pfam" id="PF19438">
    <property type="entry name" value="LIN9_C"/>
    <property type="match status" value="1"/>
</dbReference>
<feature type="coiled-coil region" evidence="1">
    <location>
        <begin position="214"/>
        <end position="241"/>
    </location>
</feature>
<dbReference type="GO" id="GO:0006357">
    <property type="term" value="P:regulation of transcription by RNA polymerase II"/>
    <property type="evidence" value="ECO:0007669"/>
    <property type="project" value="TreeGrafter"/>
</dbReference>
<dbReference type="PANTHER" id="PTHR21689:SF2">
    <property type="entry name" value="PROTEIN LIN-9 HOMOLOG"/>
    <property type="match status" value="1"/>
</dbReference>
<dbReference type="GO" id="GO:0051726">
    <property type="term" value="P:regulation of cell cycle"/>
    <property type="evidence" value="ECO:0007669"/>
    <property type="project" value="TreeGrafter"/>
</dbReference>
<evidence type="ECO:0000313" key="5">
    <source>
        <dbReference type="WBParaSite" id="TCNE_0000372501-mRNA-1"/>
    </source>
</evidence>
<keyword evidence="4" id="KW-1185">Reference proteome</keyword>
<evidence type="ECO:0000259" key="2">
    <source>
        <dbReference type="Pfam" id="PF19438"/>
    </source>
</evidence>
<dbReference type="GO" id="GO:0003677">
    <property type="term" value="F:DNA binding"/>
    <property type="evidence" value="ECO:0007669"/>
    <property type="project" value="TreeGrafter"/>
</dbReference>
<dbReference type="InterPro" id="IPR010561">
    <property type="entry name" value="LIN-9/ALY1"/>
</dbReference>
<accession>A0A183U5F5</accession>
<keyword evidence="1" id="KW-0175">Coiled coil</keyword>
<name>A0A183U5F5_TOXCA</name>
<dbReference type="WBParaSite" id="TCNE_0000372501-mRNA-1">
    <property type="protein sequence ID" value="TCNE_0000372501-mRNA-1"/>
    <property type="gene ID" value="TCNE_0000372501"/>
</dbReference>
<dbReference type="GO" id="GO:0005654">
    <property type="term" value="C:nucleoplasm"/>
    <property type="evidence" value="ECO:0007669"/>
    <property type="project" value="TreeGrafter"/>
</dbReference>
<dbReference type="AlphaFoldDB" id="A0A183U5F5"/>
<reference evidence="3 4" key="2">
    <citation type="submission" date="2018-11" db="EMBL/GenBank/DDBJ databases">
        <authorList>
            <consortium name="Pathogen Informatics"/>
        </authorList>
    </citation>
    <scope>NUCLEOTIDE SEQUENCE [LARGE SCALE GENOMIC DNA]</scope>
</reference>
<dbReference type="GO" id="GO:0017053">
    <property type="term" value="C:transcription repressor complex"/>
    <property type="evidence" value="ECO:0007669"/>
    <property type="project" value="InterPro"/>
</dbReference>
<dbReference type="InterPro" id="IPR045831">
    <property type="entry name" value="LIN9_C"/>
</dbReference>
<organism evidence="4 5">
    <name type="scientific">Toxocara canis</name>
    <name type="common">Canine roundworm</name>
    <dbReference type="NCBI Taxonomy" id="6265"/>
    <lineage>
        <taxon>Eukaryota</taxon>
        <taxon>Metazoa</taxon>
        <taxon>Ecdysozoa</taxon>
        <taxon>Nematoda</taxon>
        <taxon>Chromadorea</taxon>
        <taxon>Rhabditida</taxon>
        <taxon>Spirurina</taxon>
        <taxon>Ascaridomorpha</taxon>
        <taxon>Ascaridoidea</taxon>
        <taxon>Toxocaridae</taxon>
        <taxon>Toxocara</taxon>
    </lineage>
</organism>
<gene>
    <name evidence="3" type="ORF">TCNE_LOCUS3726</name>
</gene>
<evidence type="ECO:0000313" key="3">
    <source>
        <dbReference type="EMBL" id="VDM29443.1"/>
    </source>
</evidence>
<sequence length="270" mass="30837">MRCGSLYKNTSRKIDAYMNYRDCLINPSRSDPSNAAYLLSKFQPYRVLQTKRIFRAKIRQIYEGSVVTLPPDAMDLPLRLPRPLVVGAKIYARVRQPKDGIYAGTIDAVLPDSYRVVFDKEEMIPPMIIKDSEVMSEQKEELLTLTYFLEQNRALGPNVQHFISAPRLGGETSLIRGDPLMTAPQRISAGRRLPISNEKVGNFPVRMLVILVKLAKLIEIKRTMVRQLAELNAEAEKMNLLSSTYPYAFQVYSFSQSRILLSYRCSHCQI</sequence>
<dbReference type="Proteomes" id="UP000050794">
    <property type="component" value="Unassembled WGS sequence"/>
</dbReference>
<dbReference type="EMBL" id="UYWY01005116">
    <property type="protein sequence ID" value="VDM29443.1"/>
    <property type="molecule type" value="Genomic_DNA"/>
</dbReference>
<reference evidence="5" key="1">
    <citation type="submission" date="2016-06" db="UniProtKB">
        <authorList>
            <consortium name="WormBaseParasite"/>
        </authorList>
    </citation>
    <scope>IDENTIFICATION</scope>
</reference>
<evidence type="ECO:0000256" key="1">
    <source>
        <dbReference type="SAM" id="Coils"/>
    </source>
</evidence>
<dbReference type="PANTHER" id="PTHR21689">
    <property type="entry name" value="LIN-9"/>
    <property type="match status" value="1"/>
</dbReference>
<dbReference type="GO" id="GO:0006351">
    <property type="term" value="P:DNA-templated transcription"/>
    <property type="evidence" value="ECO:0007669"/>
    <property type="project" value="InterPro"/>
</dbReference>
<feature type="domain" description="LIN-9 C-terminal" evidence="2">
    <location>
        <begin position="131"/>
        <end position="250"/>
    </location>
</feature>
<proteinExistence type="predicted"/>
<protein>
    <submittedName>
        <fullName evidence="5">LIN9_C domain-containing protein</fullName>
    </submittedName>
</protein>